<feature type="domain" description="PIPK" evidence="18">
    <location>
        <begin position="1126"/>
        <end position="1467"/>
    </location>
</feature>
<dbReference type="InterPro" id="IPR027483">
    <property type="entry name" value="PInositol-4-P-4/5-kinase_C_sf"/>
</dbReference>
<dbReference type="EMBL" id="PRFA01000019">
    <property type="protein sequence ID" value="PWU96222.1"/>
    <property type="molecule type" value="Genomic_DNA"/>
</dbReference>
<evidence type="ECO:0000259" key="18">
    <source>
        <dbReference type="PROSITE" id="PS51455"/>
    </source>
</evidence>
<evidence type="ECO:0000256" key="15">
    <source>
        <dbReference type="PROSITE-ProRule" id="PRU00781"/>
    </source>
</evidence>
<dbReference type="InterPro" id="IPR013083">
    <property type="entry name" value="Znf_RING/FYVE/PHD"/>
</dbReference>
<reference evidence="19 20" key="1">
    <citation type="journal article" date="2018" name="Microb. Genom.">
        <title>Expanding an expanded genome: long-read sequencing of Trypanosoma cruzi.</title>
        <authorList>
            <person name="Berna L."/>
            <person name="Rodriguez M."/>
            <person name="Chiribao M.L."/>
            <person name="Parodi-Talice A."/>
            <person name="Pita S."/>
            <person name="Rijo G."/>
            <person name="Alvarez-Valin F."/>
            <person name="Robello C."/>
        </authorList>
    </citation>
    <scope>NUCLEOTIDE SEQUENCE [LARGE SCALE GENOMIC DNA]</scope>
    <source>
        <strain evidence="19 20">Dm28c</strain>
    </source>
</reference>
<dbReference type="Gene3D" id="3.50.7.10">
    <property type="entry name" value="GroEL"/>
    <property type="match status" value="1"/>
</dbReference>
<dbReference type="PANTHER" id="PTHR45748:SF7">
    <property type="entry name" value="1-PHOSPHATIDYLINOSITOL 3-PHOSPHATE 5-KINASE-RELATED"/>
    <property type="match status" value="1"/>
</dbReference>
<keyword evidence="11" id="KW-0833">Ubl conjugation pathway</keyword>
<evidence type="ECO:0000256" key="14">
    <source>
        <dbReference type="PROSITE-ProRule" id="PRU00091"/>
    </source>
</evidence>
<evidence type="ECO:0000256" key="16">
    <source>
        <dbReference type="SAM" id="MobiDB-lite"/>
    </source>
</evidence>
<keyword evidence="12" id="KW-0862">Zinc</keyword>
<dbReference type="Proteomes" id="UP000246121">
    <property type="component" value="Unassembled WGS sequence"/>
</dbReference>
<evidence type="ECO:0000256" key="5">
    <source>
        <dbReference type="ARBA" id="ARBA00022679"/>
    </source>
</evidence>
<dbReference type="InterPro" id="IPR000306">
    <property type="entry name" value="Znf_FYVE"/>
</dbReference>
<evidence type="ECO:0000259" key="17">
    <source>
        <dbReference type="PROSITE" id="PS50178"/>
    </source>
</evidence>
<keyword evidence="9 14" id="KW-0863">Zinc-finger</keyword>
<feature type="compositionally biased region" description="Low complexity" evidence="16">
    <location>
        <begin position="928"/>
        <end position="940"/>
    </location>
</feature>
<dbReference type="Pfam" id="PF01363">
    <property type="entry name" value="FYVE"/>
    <property type="match status" value="1"/>
</dbReference>
<keyword evidence="13 15" id="KW-0067">ATP-binding</keyword>
<dbReference type="CDD" id="cd17300">
    <property type="entry name" value="PIPKc_PIKfyve"/>
    <property type="match status" value="1"/>
</dbReference>
<evidence type="ECO:0000256" key="1">
    <source>
        <dbReference type="ARBA" id="ARBA00004177"/>
    </source>
</evidence>
<dbReference type="SMART" id="SM00330">
    <property type="entry name" value="PIPKc"/>
    <property type="match status" value="1"/>
</dbReference>
<evidence type="ECO:0000313" key="20">
    <source>
        <dbReference type="Proteomes" id="UP000246121"/>
    </source>
</evidence>
<evidence type="ECO:0000256" key="6">
    <source>
        <dbReference type="ARBA" id="ARBA00022723"/>
    </source>
</evidence>
<dbReference type="SUPFAM" id="SSF56104">
    <property type="entry name" value="SAICAR synthase-like"/>
    <property type="match status" value="1"/>
</dbReference>
<evidence type="ECO:0000256" key="4">
    <source>
        <dbReference type="ARBA" id="ARBA00022490"/>
    </source>
</evidence>
<dbReference type="VEuPathDB" id="TriTrypDB:TcG_01695"/>
<evidence type="ECO:0000256" key="11">
    <source>
        <dbReference type="ARBA" id="ARBA00022786"/>
    </source>
</evidence>
<evidence type="ECO:0000256" key="10">
    <source>
        <dbReference type="ARBA" id="ARBA00022777"/>
    </source>
</evidence>
<feature type="region of interest" description="Disordered" evidence="16">
    <location>
        <begin position="578"/>
        <end position="617"/>
    </location>
</feature>
<dbReference type="VEuPathDB" id="TriTrypDB:TcCLB.506719.10"/>
<accession>A0A2V2VLC2</accession>
<dbReference type="VEuPathDB" id="TriTrypDB:TCSYLVIO_005470"/>
<dbReference type="VEuPathDB" id="TriTrypDB:TcCL_Unassigned03072"/>
<keyword evidence="5 15" id="KW-0808">Transferase</keyword>
<dbReference type="InterPro" id="IPR017455">
    <property type="entry name" value="Znf_FYVE-rel"/>
</dbReference>
<dbReference type="Pfam" id="PF01504">
    <property type="entry name" value="PIP5K"/>
    <property type="match status" value="1"/>
</dbReference>
<dbReference type="InterPro" id="IPR044769">
    <property type="entry name" value="PIKfyve_PIPKc"/>
</dbReference>
<dbReference type="InterPro" id="IPR027484">
    <property type="entry name" value="PInositol-4-P-5-kinase_N"/>
</dbReference>
<dbReference type="VEuPathDB" id="TriTrypDB:TcCLB.510797.4"/>
<dbReference type="EC" id="2.7.1.150" evidence="3"/>
<dbReference type="Gene3D" id="3.30.800.10">
    <property type="entry name" value="Phosphatidylinositol Phosphate Kinase II Beta"/>
    <property type="match status" value="1"/>
</dbReference>
<dbReference type="InterPro" id="IPR011011">
    <property type="entry name" value="Znf_FYVE_PHD"/>
</dbReference>
<dbReference type="PANTHER" id="PTHR45748">
    <property type="entry name" value="1-PHOSPHATIDYLINOSITOL 3-PHOSPHATE 5-KINASE-RELATED"/>
    <property type="match status" value="1"/>
</dbReference>
<dbReference type="Gene3D" id="3.30.40.10">
    <property type="entry name" value="Zinc/RING finger domain, C3HC4 (zinc finger)"/>
    <property type="match status" value="1"/>
</dbReference>
<evidence type="ECO:0000256" key="7">
    <source>
        <dbReference type="ARBA" id="ARBA00022741"/>
    </source>
</evidence>
<dbReference type="GO" id="GO:0008270">
    <property type="term" value="F:zinc ion binding"/>
    <property type="evidence" value="ECO:0007669"/>
    <property type="project" value="UniProtKB-KW"/>
</dbReference>
<proteinExistence type="predicted"/>
<dbReference type="GO" id="GO:0046854">
    <property type="term" value="P:phosphatidylinositol phosphate biosynthetic process"/>
    <property type="evidence" value="ECO:0007669"/>
    <property type="project" value="TreeGrafter"/>
</dbReference>
<comment type="subcellular location">
    <subcellularLocation>
        <location evidence="2">Cytoplasm</location>
    </subcellularLocation>
    <subcellularLocation>
        <location evidence="1">Endosome</location>
    </subcellularLocation>
</comment>
<dbReference type="InterPro" id="IPR002498">
    <property type="entry name" value="PInositol-4-P-4/5-kinase_core"/>
</dbReference>
<dbReference type="VEuPathDB" id="TriTrypDB:ECC02_003656"/>
<dbReference type="VEuPathDB" id="TriTrypDB:BCY84_03113"/>
<feature type="domain" description="FYVE-type" evidence="17">
    <location>
        <begin position="27"/>
        <end position="100"/>
    </location>
</feature>
<feature type="region of interest" description="Disordered" evidence="16">
    <location>
        <begin position="191"/>
        <end position="211"/>
    </location>
</feature>
<protein>
    <recommendedName>
        <fullName evidence="3">1-phosphatidylinositol-3-phosphate 5-kinase</fullName>
        <ecNumber evidence="3">2.7.1.150</ecNumber>
    </recommendedName>
</protein>
<keyword evidence="8" id="KW-0967">Endosome</keyword>
<dbReference type="VEuPathDB" id="TriTrypDB:C4B63_19g276"/>
<sequence length="1490" mass="166903">MKQEQEERKWSSQSGEMSLKRALWVNDRYAVRCRGCDARFNFVRRRHHCRNCGQVFCSECLISSSTTFIGEIFTDVVSSIVGLQRDPLLKVCHVCDRILQERGIGRQRSWRRVPLPRKGISDKPTANKTVVKHGWEAAVGPGTATTVEVVSLGTTQRVELPPSVGEGVGVISSFSFDEGCATPLRSGVPSLSVYRPSQPRLPTHPEDPKEQEISYGLTDTPVYSRNSMTVRMNKFLKEARKLRINESPEKSQSDLSTRTYTPHPKATFRIADARSWQAQFANVFSNSILKRNLRRLESQSSYHLIRRVSRLFMKEEVLSSLGVETTGMDRTMWIAGLCDISWRIVSQLPIVLHERIEQHLDVICIADGQFVETEIITGVAFIQNVAFKRMKTYVKTPRILLLSGEVGKNPKPGTDLLEYVEGYEGHLDTQYHRIHIWRPSVIVVQGNMHHYLQDKILRQSDATLILNVGETIIRRLSRCCKANIVSDLQYVGAAELYDTSLLGTCESFELVHHGDKPVCIFKTPQVPLFTVVLLRGAEERQLTTVKRVLLSCAATAHHLALEAHCVFDLGMTCAESSPIPVNETKSKSTGSDADDDDNEEEEEDYDPPAWGESSSLSSRHCEEYMQLITRSPRVEDRLETLSMNTGVEFPSEILSFDEKYDELMMDSIIVNTVFLDCVMGNLPGEETNVGMSFGAAPNYTVRQVREVFPFYNEGDETLLEFLTERAREGDSTRLIVHGNKRIWVRTFTDFNNTDFRCPDAEQNELSFRFALAKSSALSHPYGKAEEGTHISPVIGRAVCKNCFHSMGNSLFGSPAACCSPHTLNISWGAFLELLIYSSSRFTLRCGHSLSQEACISFVVFSRTGGEVTVNIIVESLTVYDVITPPEKLPSGVDTLELYLKAEKEELLRCVQSIVGAIQAMTASQAQQQQASAVQTQPSPSNNQRIPKPPLANLLNGRGFGLGDSPEFGEDKGMLLLRRAADLLLLIPSLKTGEDLTILRLNDLANLVSDFLEWYKNGVFLAERRNGKPPTLMEITAFEDQHWAYCPRGHCGLRLNEPTSLVALTLQVSGLSPGSQRDSLLGYVRNDVRPLYETASKEIAPNDHDSIVDDNADNNEPMACAEERAQGFPEESMAIMLGIEPSLLPDIAPSSLFISSVLDALDILANRSPASKTTFKHAMDVMLPWDKNGVATVTVEVMFPEQFAALQYIYTGGRVDDMLFSLSRSRAIKPQGGKTKSEFFITLDERFLMKQIKQAELKHFAEFGPKYFSYMSHMYGKAENHGKHDATSYCSSVLCKIFGVFSIHVKRAKRFLDTPAEIRYFALMENVFFSRRADITYDLKGSQRNRTAVEGSSVLLDQDLVNTLRKGAFFYCTNDVKSILMDSLTADAHLLSTSSIMDYSLIAALNEDSRQLCLGVIDYLHPYTGVKVIESKVKAGIDTVLGHVGRDPTIIDPVSYRIRFARWLEGCFCGVPDKTFAVRRAMAKENRRINK</sequence>
<dbReference type="FunFam" id="3.30.40.10:FF:000510">
    <property type="entry name" value="Phosphatidylinositol 3,5-kinase"/>
    <property type="match status" value="1"/>
</dbReference>
<name>A0A2V2VLC2_TRYCR</name>
<dbReference type="VEuPathDB" id="TriTrypDB:C3747_9g294"/>
<dbReference type="Gene3D" id="3.30.810.10">
    <property type="entry name" value="2-Layer Sandwich"/>
    <property type="match status" value="1"/>
</dbReference>
<organism evidence="19 20">
    <name type="scientific">Trypanosoma cruzi</name>
    <dbReference type="NCBI Taxonomy" id="5693"/>
    <lineage>
        <taxon>Eukaryota</taxon>
        <taxon>Discoba</taxon>
        <taxon>Euglenozoa</taxon>
        <taxon>Kinetoplastea</taxon>
        <taxon>Metakinetoplastina</taxon>
        <taxon>Trypanosomatida</taxon>
        <taxon>Trypanosomatidae</taxon>
        <taxon>Trypanosoma</taxon>
        <taxon>Schizotrypanum</taxon>
    </lineage>
</organism>
<keyword evidence="4" id="KW-0963">Cytoplasm</keyword>
<evidence type="ECO:0000256" key="8">
    <source>
        <dbReference type="ARBA" id="ARBA00022753"/>
    </source>
</evidence>
<dbReference type="SUPFAM" id="SSF52029">
    <property type="entry name" value="GroEL apical domain-like"/>
    <property type="match status" value="1"/>
</dbReference>
<dbReference type="VEuPathDB" id="TriTrypDB:TCDM_07648"/>
<gene>
    <name evidence="19" type="ORF">C4B63_19g276</name>
</gene>
<evidence type="ECO:0000313" key="19">
    <source>
        <dbReference type="EMBL" id="PWU96222.1"/>
    </source>
</evidence>
<feature type="region of interest" description="Disordered" evidence="16">
    <location>
        <begin position="928"/>
        <end position="947"/>
    </location>
</feature>
<evidence type="ECO:0000256" key="12">
    <source>
        <dbReference type="ARBA" id="ARBA00022833"/>
    </source>
</evidence>
<dbReference type="InterPro" id="IPR002423">
    <property type="entry name" value="Cpn60/GroEL/TCP-1"/>
</dbReference>
<evidence type="ECO:0000256" key="9">
    <source>
        <dbReference type="ARBA" id="ARBA00022771"/>
    </source>
</evidence>
<evidence type="ECO:0000256" key="2">
    <source>
        <dbReference type="ARBA" id="ARBA00004496"/>
    </source>
</evidence>
<dbReference type="SUPFAM" id="SSF57903">
    <property type="entry name" value="FYVE/PHD zinc finger"/>
    <property type="match status" value="1"/>
</dbReference>
<dbReference type="VEuPathDB" id="TriTrypDB:TcYC6_0074220"/>
<evidence type="ECO:0000256" key="3">
    <source>
        <dbReference type="ARBA" id="ARBA00012009"/>
    </source>
</evidence>
<comment type="caution">
    <text evidence="19">The sequence shown here is derived from an EMBL/GenBank/DDBJ whole genome shotgun (WGS) entry which is preliminary data.</text>
</comment>
<dbReference type="PROSITE" id="PS51455">
    <property type="entry name" value="PIPK"/>
    <property type="match status" value="1"/>
</dbReference>
<dbReference type="PROSITE" id="PS50178">
    <property type="entry name" value="ZF_FYVE"/>
    <property type="match status" value="1"/>
</dbReference>
<feature type="compositionally biased region" description="Acidic residues" evidence="16">
    <location>
        <begin position="592"/>
        <end position="606"/>
    </location>
</feature>
<dbReference type="Pfam" id="PF00118">
    <property type="entry name" value="Cpn60_TCP1"/>
    <property type="match status" value="1"/>
</dbReference>
<dbReference type="GO" id="GO:0005524">
    <property type="term" value="F:ATP binding"/>
    <property type="evidence" value="ECO:0007669"/>
    <property type="project" value="UniProtKB-UniRule"/>
</dbReference>
<dbReference type="GO" id="GO:0010008">
    <property type="term" value="C:endosome membrane"/>
    <property type="evidence" value="ECO:0007669"/>
    <property type="project" value="TreeGrafter"/>
</dbReference>
<dbReference type="VEuPathDB" id="TriTrypDB:Tc_MARK_4131"/>
<dbReference type="SMART" id="SM00064">
    <property type="entry name" value="FYVE"/>
    <property type="match status" value="1"/>
</dbReference>
<evidence type="ECO:0000256" key="13">
    <source>
        <dbReference type="ARBA" id="ARBA00022840"/>
    </source>
</evidence>
<keyword evidence="7 15" id="KW-0547">Nucleotide-binding</keyword>
<dbReference type="InterPro" id="IPR027409">
    <property type="entry name" value="GroEL-like_apical_dom_sf"/>
</dbReference>
<dbReference type="VEuPathDB" id="TriTrypDB:TcCLB.503793.20"/>
<keyword evidence="6" id="KW-0479">Metal-binding</keyword>
<dbReference type="GO" id="GO:0000285">
    <property type="term" value="F:1-phosphatidylinositol-3-phosphate 5-kinase activity"/>
    <property type="evidence" value="ECO:0007669"/>
    <property type="project" value="UniProtKB-EC"/>
</dbReference>
<keyword evidence="10 15" id="KW-0418">Kinase</keyword>